<evidence type="ECO:0000313" key="1">
    <source>
        <dbReference type="EMBL" id="KAI0029402.1"/>
    </source>
</evidence>
<proteinExistence type="predicted"/>
<comment type="caution">
    <text evidence="1">The sequence shown here is derived from an EMBL/GenBank/DDBJ whole genome shotgun (WGS) entry which is preliminary data.</text>
</comment>
<reference evidence="1" key="1">
    <citation type="submission" date="2021-02" db="EMBL/GenBank/DDBJ databases">
        <authorList>
            <consortium name="DOE Joint Genome Institute"/>
            <person name="Ahrendt S."/>
            <person name="Looney B.P."/>
            <person name="Miyauchi S."/>
            <person name="Morin E."/>
            <person name="Drula E."/>
            <person name="Courty P.E."/>
            <person name="Chicoki N."/>
            <person name="Fauchery L."/>
            <person name="Kohler A."/>
            <person name="Kuo A."/>
            <person name="Labutti K."/>
            <person name="Pangilinan J."/>
            <person name="Lipzen A."/>
            <person name="Riley R."/>
            <person name="Andreopoulos W."/>
            <person name="He G."/>
            <person name="Johnson J."/>
            <person name="Barry K.W."/>
            <person name="Grigoriev I.V."/>
            <person name="Nagy L."/>
            <person name="Hibbett D."/>
            <person name="Henrissat B."/>
            <person name="Matheny P.B."/>
            <person name="Labbe J."/>
            <person name="Martin F."/>
        </authorList>
    </citation>
    <scope>NUCLEOTIDE SEQUENCE</scope>
    <source>
        <strain evidence="1">EC-137</strain>
    </source>
</reference>
<organism evidence="1 2">
    <name type="scientific">Vararia minispora EC-137</name>
    <dbReference type="NCBI Taxonomy" id="1314806"/>
    <lineage>
        <taxon>Eukaryota</taxon>
        <taxon>Fungi</taxon>
        <taxon>Dikarya</taxon>
        <taxon>Basidiomycota</taxon>
        <taxon>Agaricomycotina</taxon>
        <taxon>Agaricomycetes</taxon>
        <taxon>Russulales</taxon>
        <taxon>Lachnocladiaceae</taxon>
        <taxon>Vararia</taxon>
    </lineage>
</organism>
<dbReference type="Proteomes" id="UP000814128">
    <property type="component" value="Unassembled WGS sequence"/>
</dbReference>
<keyword evidence="2" id="KW-1185">Reference proteome</keyword>
<accession>A0ACB8QCM5</accession>
<gene>
    <name evidence="1" type="ORF">K488DRAFT_56436</name>
</gene>
<sequence length="398" mass="42381">MSLLLVYNPVCGSSSGREIAEQEVLPLLAKHGIVPAQVAGTQYAGHAGILVLEFLEKMSPHSDHTIILVSGDGTLHEIINALHERKSSEIPVCTIKLVLVPGGTANALHSSLFPPSPGSETTLSAVHAYLSSSSSLKPLAIAKTIIQAADDSSSTGGRTSILSAVVTSTSLHACILHDAEALRATVPGLDRFKLAAAQNATRWYNAHLRLLPSTRVQSSPVLQYDALLGRFVAAPNADTPVELAGPFAYMLSTVNVDRLEPTFRITPLQRTYPPSPPTTMDVVIVRPQRDPSLSGTGDAQRELFKDKVWAVMGGAYQDGVHIAFAYGAEGKVEPASKGQPVVEYFRVGGWEWIPGDDDERAYLVCADGAILTIPTGGKAVSRVLEGQELGFNISVYSL</sequence>
<dbReference type="EMBL" id="MU273678">
    <property type="protein sequence ID" value="KAI0029402.1"/>
    <property type="molecule type" value="Genomic_DNA"/>
</dbReference>
<reference evidence="1" key="2">
    <citation type="journal article" date="2022" name="New Phytol.">
        <title>Evolutionary transition to the ectomycorrhizal habit in the genomes of a hyperdiverse lineage of mushroom-forming fungi.</title>
        <authorList>
            <person name="Looney B."/>
            <person name="Miyauchi S."/>
            <person name="Morin E."/>
            <person name="Drula E."/>
            <person name="Courty P.E."/>
            <person name="Kohler A."/>
            <person name="Kuo A."/>
            <person name="LaButti K."/>
            <person name="Pangilinan J."/>
            <person name="Lipzen A."/>
            <person name="Riley R."/>
            <person name="Andreopoulos W."/>
            <person name="He G."/>
            <person name="Johnson J."/>
            <person name="Nolan M."/>
            <person name="Tritt A."/>
            <person name="Barry K.W."/>
            <person name="Grigoriev I.V."/>
            <person name="Nagy L.G."/>
            <person name="Hibbett D."/>
            <person name="Henrissat B."/>
            <person name="Matheny P.B."/>
            <person name="Labbe J."/>
            <person name="Martin F.M."/>
        </authorList>
    </citation>
    <scope>NUCLEOTIDE SEQUENCE</scope>
    <source>
        <strain evidence="1">EC-137</strain>
    </source>
</reference>
<evidence type="ECO:0000313" key="2">
    <source>
        <dbReference type="Proteomes" id="UP000814128"/>
    </source>
</evidence>
<protein>
    <submittedName>
        <fullName evidence="1">ATP-NAD kinase-like domain-containing protein</fullName>
    </submittedName>
</protein>
<name>A0ACB8QCM5_9AGAM</name>